<comment type="subcellular location">
    <subcellularLocation>
        <location evidence="2">Cytoplasm</location>
    </subcellularLocation>
</comment>
<dbReference type="InterPro" id="IPR005631">
    <property type="entry name" value="SDH"/>
</dbReference>
<sequence>MVNTEDKARVRWACRRGMLELDVLVMPYFEACYDTLNQQEKQDFVAFLESADPDLFAWLMGHGKPDDPKMKSVVDKVVAYNRSKLRT</sequence>
<dbReference type="AlphaFoldDB" id="A0AA47KLI0"/>
<proteinExistence type="inferred from homology"/>
<evidence type="ECO:0000256" key="2">
    <source>
        <dbReference type="ARBA" id="ARBA00004496"/>
    </source>
</evidence>
<comment type="function">
    <text evidence="1">An FAD assembly protein, which accelerates covalent attachment of the cofactor into other proteins. Plays an essential role in the assembly of succinate dehydrogenase (SDH, respiratory complex II), an enzyme complex that is a component of both the tricarboxylic acid cycle and the electron transport chain, and which couples the oxidation of succinate to fumarate with the reduction of ubiquinone (coenzyme Q) to ubiquinol. Required for flavinylation (covalent attachment of FAD) of the flavoprotein subunit SdhA of SDH and other flavinylated proteins as well.</text>
</comment>
<dbReference type="Gene3D" id="1.10.150.250">
    <property type="entry name" value="Flavinator of succinate dehydrogenase"/>
    <property type="match status" value="1"/>
</dbReference>
<reference evidence="7" key="1">
    <citation type="submission" date="2022-09" db="EMBL/GenBank/DDBJ databases">
        <authorList>
            <person name="Li Z.-J."/>
        </authorList>
    </citation>
    <scope>NUCLEOTIDE SEQUENCE</scope>
    <source>
        <strain evidence="7">TGB11</strain>
    </source>
</reference>
<organism evidence="7 8">
    <name type="scientific">Salinivibrio kushneri</name>
    <dbReference type="NCBI Taxonomy" id="1908198"/>
    <lineage>
        <taxon>Bacteria</taxon>
        <taxon>Pseudomonadati</taxon>
        <taxon>Pseudomonadota</taxon>
        <taxon>Gammaproteobacteria</taxon>
        <taxon>Vibrionales</taxon>
        <taxon>Vibrionaceae</taxon>
        <taxon>Salinivibrio</taxon>
    </lineage>
</organism>
<evidence type="ECO:0000256" key="1">
    <source>
        <dbReference type="ARBA" id="ARBA00003135"/>
    </source>
</evidence>
<dbReference type="InterPro" id="IPR036714">
    <property type="entry name" value="SDH_sf"/>
</dbReference>
<evidence type="ECO:0000313" key="7">
    <source>
        <dbReference type="EMBL" id="WBA09121.1"/>
    </source>
</evidence>
<dbReference type="InterPro" id="IPR050531">
    <property type="entry name" value="SdhE_FAD_assembly_factor"/>
</dbReference>
<protein>
    <recommendedName>
        <fullName evidence="4">FAD assembly factor SdhE</fullName>
    </recommendedName>
</protein>
<gene>
    <name evidence="7" type="ORF">N8M53_02540</name>
</gene>
<dbReference type="GO" id="GO:0006105">
    <property type="term" value="P:succinate metabolic process"/>
    <property type="evidence" value="ECO:0007669"/>
    <property type="project" value="TreeGrafter"/>
</dbReference>
<dbReference type="PANTHER" id="PTHR39585:SF1">
    <property type="entry name" value="FAD ASSEMBLY FACTOR SDHE"/>
    <property type="match status" value="1"/>
</dbReference>
<dbReference type="GO" id="GO:0005737">
    <property type="term" value="C:cytoplasm"/>
    <property type="evidence" value="ECO:0007669"/>
    <property type="project" value="UniProtKB-SubCell"/>
</dbReference>
<evidence type="ECO:0000313" key="8">
    <source>
        <dbReference type="Proteomes" id="UP001164748"/>
    </source>
</evidence>
<evidence type="ECO:0000256" key="4">
    <source>
        <dbReference type="ARBA" id="ARBA00019418"/>
    </source>
</evidence>
<accession>A0AA47KLI0</accession>
<evidence type="ECO:0000256" key="6">
    <source>
        <dbReference type="ARBA" id="ARBA00023186"/>
    </source>
</evidence>
<keyword evidence="6" id="KW-0143">Chaperone</keyword>
<comment type="similarity">
    <text evidence="3">Belongs to the SdhE FAD assembly factor family.</text>
</comment>
<evidence type="ECO:0000256" key="3">
    <source>
        <dbReference type="ARBA" id="ARBA00008571"/>
    </source>
</evidence>
<dbReference type="SUPFAM" id="SSF109910">
    <property type="entry name" value="YgfY-like"/>
    <property type="match status" value="1"/>
</dbReference>
<dbReference type="EMBL" id="CP114588">
    <property type="protein sequence ID" value="WBA09121.1"/>
    <property type="molecule type" value="Genomic_DNA"/>
</dbReference>
<name>A0AA47KLI0_9GAMM</name>
<dbReference type="GO" id="GO:0034552">
    <property type="term" value="P:respiratory chain complex II assembly"/>
    <property type="evidence" value="ECO:0007669"/>
    <property type="project" value="UniProtKB-ARBA"/>
</dbReference>
<dbReference type="FunFam" id="1.10.150.250:FF:000001">
    <property type="entry name" value="FAD assembly factor SdhE"/>
    <property type="match status" value="1"/>
</dbReference>
<dbReference type="Proteomes" id="UP001164748">
    <property type="component" value="Chromosome"/>
</dbReference>
<dbReference type="PANTHER" id="PTHR39585">
    <property type="entry name" value="FAD ASSEMBLY FACTOR SDHE"/>
    <property type="match status" value="1"/>
</dbReference>
<keyword evidence="5" id="KW-0963">Cytoplasm</keyword>
<dbReference type="RefSeq" id="WP_269579371.1">
    <property type="nucleotide sequence ID" value="NZ_CP114588.1"/>
</dbReference>
<dbReference type="Pfam" id="PF03937">
    <property type="entry name" value="Sdh5"/>
    <property type="match status" value="1"/>
</dbReference>
<evidence type="ECO:0000256" key="5">
    <source>
        <dbReference type="ARBA" id="ARBA00022490"/>
    </source>
</evidence>